<organism evidence="3 4">
    <name type="scientific">Rotaria sordida</name>
    <dbReference type="NCBI Taxonomy" id="392033"/>
    <lineage>
        <taxon>Eukaryota</taxon>
        <taxon>Metazoa</taxon>
        <taxon>Spiralia</taxon>
        <taxon>Gnathifera</taxon>
        <taxon>Rotifera</taxon>
        <taxon>Eurotatoria</taxon>
        <taxon>Bdelloidea</taxon>
        <taxon>Philodinida</taxon>
        <taxon>Philodinidae</taxon>
        <taxon>Rotaria</taxon>
    </lineage>
</organism>
<evidence type="ECO:0000313" key="3">
    <source>
        <dbReference type="EMBL" id="CAF0782099.1"/>
    </source>
</evidence>
<evidence type="ECO:0000313" key="2">
    <source>
        <dbReference type="EMBL" id="CAF0757229.1"/>
    </source>
</evidence>
<evidence type="ECO:0000313" key="5">
    <source>
        <dbReference type="Proteomes" id="UP000663870"/>
    </source>
</evidence>
<reference evidence="3" key="1">
    <citation type="submission" date="2021-02" db="EMBL/GenBank/DDBJ databases">
        <authorList>
            <person name="Nowell W R."/>
        </authorList>
    </citation>
    <scope>NUCLEOTIDE SEQUENCE</scope>
</reference>
<comment type="caution">
    <text evidence="3">The sequence shown here is derived from an EMBL/GenBank/DDBJ whole genome shotgun (WGS) entry which is preliminary data.</text>
</comment>
<dbReference type="Proteomes" id="UP000663854">
    <property type="component" value="Unassembled WGS sequence"/>
</dbReference>
<feature type="compositionally biased region" description="Polar residues" evidence="1">
    <location>
        <begin position="31"/>
        <end position="45"/>
    </location>
</feature>
<name>A0A813RHF5_9BILA</name>
<gene>
    <name evidence="2" type="ORF">JXQ802_LOCUS2005</name>
    <name evidence="3" type="ORF">PYM288_LOCUS3676</name>
</gene>
<protein>
    <submittedName>
        <fullName evidence="3">Uncharacterized protein</fullName>
    </submittedName>
</protein>
<feature type="compositionally biased region" description="Basic residues" evidence="1">
    <location>
        <begin position="79"/>
        <end position="89"/>
    </location>
</feature>
<feature type="compositionally biased region" description="Polar residues" evidence="1">
    <location>
        <begin position="1"/>
        <end position="17"/>
    </location>
</feature>
<feature type="compositionally biased region" description="Acidic residues" evidence="1">
    <location>
        <begin position="132"/>
        <end position="145"/>
    </location>
</feature>
<dbReference type="Proteomes" id="UP000663870">
    <property type="component" value="Unassembled WGS sequence"/>
</dbReference>
<proteinExistence type="predicted"/>
<feature type="compositionally biased region" description="Acidic residues" evidence="1">
    <location>
        <begin position="66"/>
        <end position="75"/>
    </location>
</feature>
<evidence type="ECO:0000256" key="1">
    <source>
        <dbReference type="SAM" id="MobiDB-lite"/>
    </source>
</evidence>
<dbReference type="EMBL" id="CAJNOH010000029">
    <property type="protein sequence ID" value="CAF0782099.1"/>
    <property type="molecule type" value="Genomic_DNA"/>
</dbReference>
<sequence>MVNTRSSHPNSDPNPNESYKDRHIKKVVNYEQESSNDSFGNSKAPSHNHRILRKRTTPNYRNAFDYMDEDDDEEEPIGRRRRRETRRNVRTLVDTSNSASPTTNRLTNGVRSSNLSMYDRVKNRRKSIDPDIYSEEHEENDDNEQQQEQNDQNNDNDTKKNK</sequence>
<feature type="compositionally biased region" description="Basic residues" evidence="1">
    <location>
        <begin position="46"/>
        <end position="56"/>
    </location>
</feature>
<feature type="region of interest" description="Disordered" evidence="1">
    <location>
        <begin position="1"/>
        <end position="162"/>
    </location>
</feature>
<dbReference type="EMBL" id="CAJNOL010000023">
    <property type="protein sequence ID" value="CAF0757229.1"/>
    <property type="molecule type" value="Genomic_DNA"/>
</dbReference>
<feature type="compositionally biased region" description="Polar residues" evidence="1">
    <location>
        <begin position="93"/>
        <end position="116"/>
    </location>
</feature>
<dbReference type="AlphaFoldDB" id="A0A813RHF5"/>
<evidence type="ECO:0000313" key="4">
    <source>
        <dbReference type="Proteomes" id="UP000663854"/>
    </source>
</evidence>
<feature type="compositionally biased region" description="Low complexity" evidence="1">
    <location>
        <begin position="146"/>
        <end position="155"/>
    </location>
</feature>
<accession>A0A813RHF5</accession>
<keyword evidence="5" id="KW-1185">Reference proteome</keyword>